<evidence type="ECO:0000259" key="6">
    <source>
        <dbReference type="Pfam" id="PF00732"/>
    </source>
</evidence>
<evidence type="ECO:0000256" key="4">
    <source>
        <dbReference type="ARBA" id="ARBA00022827"/>
    </source>
</evidence>
<dbReference type="SUPFAM" id="SSF54373">
    <property type="entry name" value="FAD-linked reductases, C-terminal domain"/>
    <property type="match status" value="1"/>
</dbReference>
<keyword evidence="3" id="KW-0285">Flavoprotein</keyword>
<evidence type="ECO:0000313" key="8">
    <source>
        <dbReference type="EMBL" id="KAL1880412.1"/>
    </source>
</evidence>
<dbReference type="Pfam" id="PF05199">
    <property type="entry name" value="GMC_oxred_C"/>
    <property type="match status" value="1"/>
</dbReference>
<proteinExistence type="inferred from homology"/>
<feature type="compositionally biased region" description="Polar residues" evidence="5">
    <location>
        <begin position="400"/>
        <end position="417"/>
    </location>
</feature>
<dbReference type="EMBL" id="JAVDPF010000009">
    <property type="protein sequence ID" value="KAL1880412.1"/>
    <property type="molecule type" value="Genomic_DNA"/>
</dbReference>
<accession>A0ABR3XWP3</accession>
<feature type="domain" description="Glucose-methanol-choline oxidoreductase C-terminal" evidence="7">
    <location>
        <begin position="455"/>
        <end position="604"/>
    </location>
</feature>
<keyword evidence="4" id="KW-0274">FAD</keyword>
<dbReference type="InterPro" id="IPR036188">
    <property type="entry name" value="FAD/NAD-bd_sf"/>
</dbReference>
<reference evidence="8 9" key="1">
    <citation type="journal article" date="2024" name="IMA Fungus">
        <title>IMA Genome - F19 : A genome assembly and annotation guide to empower mycologists, including annotated draft genome sequences of Ceratocystis pirilliformis, Diaporthe australafricana, Fusarium ophioides, Paecilomyces lecythidis, and Sporothrix stenoceras.</title>
        <authorList>
            <person name="Aylward J."/>
            <person name="Wilson A.M."/>
            <person name="Visagie C.M."/>
            <person name="Spraker J."/>
            <person name="Barnes I."/>
            <person name="Buitendag C."/>
            <person name="Ceriani C."/>
            <person name="Del Mar Angel L."/>
            <person name="du Plessis D."/>
            <person name="Fuchs T."/>
            <person name="Gasser K."/>
            <person name="Kramer D."/>
            <person name="Li W."/>
            <person name="Munsamy K."/>
            <person name="Piso A."/>
            <person name="Price J.L."/>
            <person name="Sonnekus B."/>
            <person name="Thomas C."/>
            <person name="van der Nest A."/>
            <person name="van Dijk A."/>
            <person name="van Heerden A."/>
            <person name="van Vuuren N."/>
            <person name="Yilmaz N."/>
            <person name="Duong T.A."/>
            <person name="van der Merwe N.A."/>
            <person name="Wingfield M.J."/>
            <person name="Wingfield B.D."/>
        </authorList>
    </citation>
    <scope>NUCLEOTIDE SEQUENCE [LARGE SCALE GENOMIC DNA]</scope>
    <source>
        <strain evidence="8 9">CMW 18167</strain>
    </source>
</reference>
<feature type="region of interest" description="Disordered" evidence="5">
    <location>
        <begin position="397"/>
        <end position="419"/>
    </location>
</feature>
<evidence type="ECO:0000256" key="5">
    <source>
        <dbReference type="SAM" id="MobiDB-lite"/>
    </source>
</evidence>
<dbReference type="InterPro" id="IPR007867">
    <property type="entry name" value="GMC_OxRtase_C"/>
</dbReference>
<protein>
    <submittedName>
        <fullName evidence="8">Uncharacterized protein</fullName>
    </submittedName>
</protein>
<dbReference type="PANTHER" id="PTHR11552:SF147">
    <property type="entry name" value="CHOLINE DEHYDROGENASE, MITOCHONDRIAL"/>
    <property type="match status" value="1"/>
</dbReference>
<dbReference type="Pfam" id="PF00732">
    <property type="entry name" value="GMC_oxred_N"/>
    <property type="match status" value="1"/>
</dbReference>
<organism evidence="8 9">
    <name type="scientific">Paecilomyces lecythidis</name>
    <dbReference type="NCBI Taxonomy" id="3004212"/>
    <lineage>
        <taxon>Eukaryota</taxon>
        <taxon>Fungi</taxon>
        <taxon>Dikarya</taxon>
        <taxon>Ascomycota</taxon>
        <taxon>Pezizomycotina</taxon>
        <taxon>Eurotiomycetes</taxon>
        <taxon>Eurotiomycetidae</taxon>
        <taxon>Eurotiales</taxon>
        <taxon>Thermoascaceae</taxon>
        <taxon>Paecilomyces</taxon>
    </lineage>
</organism>
<dbReference type="InterPro" id="IPR012132">
    <property type="entry name" value="GMC_OxRdtase"/>
</dbReference>
<dbReference type="Gene3D" id="3.50.50.60">
    <property type="entry name" value="FAD/NAD(P)-binding domain"/>
    <property type="match status" value="1"/>
</dbReference>
<gene>
    <name evidence="8" type="ORF">Plec18167_003816</name>
</gene>
<dbReference type="InterPro" id="IPR000172">
    <property type="entry name" value="GMC_OxRdtase_N"/>
</dbReference>
<keyword evidence="9" id="KW-1185">Reference proteome</keyword>
<comment type="similarity">
    <text evidence="2">Belongs to the GMC oxidoreductase family.</text>
</comment>
<dbReference type="SUPFAM" id="SSF51905">
    <property type="entry name" value="FAD/NAD(P)-binding domain"/>
    <property type="match status" value="1"/>
</dbReference>
<sequence length="625" mass="68535">MSRRHRNPLTDPLHYATPQLHAGPPATYATAQRTLRGYDYVIVGAGAAGCVLANQLSEDKNISVLLLEAGGDNSKILESKIPLMFPKLFHGEHDWKYFTVEQRALASRRLYWPRGRMIGGSTSMNAMMYHHCSKSDFDEWASVYGCEGWSYDALAPYLRRMEKFTPNPARPVIDSQYRGADGKWHTGYSWLSEISDKGFVAACEEAGIPANPDVNTARGSLGVTRFQTFIDSKGQRSSMATAFLSPEVLRRSNLYVACHAQVTRVLFDTLSAEEPTAIGVELQTSRGGPRYEVHAKREVILCGGSINTPQTLLLSGIGPSKELADHRIPVVHENDAVGKNLKDHLCTTAMLCKARPGKTLDYLSSTVKALPALIQWMLFGKGPLTNNIGEAAAFIRSTDHSSPQSSENPAKDNTSGPTAPDLEIIGAPMAFIHHGEETPINGSNVFSMVPISLRPRSSGTITLQSRDAFDPPIIDPNYLSDQDNNDFKVLLAGLRVCLKLMRSPAFQKFLEPVPVDDDPSSYWWPYSSSDIDAISEADLIRWMKEKAFTLYHPVGTARMGPTSSTSVVDLECRVHGVNRLRVMDASIFPEQISGHPTAPIGALAFKLSAMIRQGAAAEMPTSAKL</sequence>
<dbReference type="Proteomes" id="UP001583193">
    <property type="component" value="Unassembled WGS sequence"/>
</dbReference>
<evidence type="ECO:0000256" key="1">
    <source>
        <dbReference type="ARBA" id="ARBA00001974"/>
    </source>
</evidence>
<dbReference type="PIRSF" id="PIRSF000137">
    <property type="entry name" value="Alcohol_oxidase"/>
    <property type="match status" value="1"/>
</dbReference>
<comment type="caution">
    <text evidence="8">The sequence shown here is derived from an EMBL/GenBank/DDBJ whole genome shotgun (WGS) entry which is preliminary data.</text>
</comment>
<feature type="domain" description="Glucose-methanol-choline oxidoreductase N-terminal" evidence="6">
    <location>
        <begin position="38"/>
        <end position="346"/>
    </location>
</feature>
<dbReference type="PANTHER" id="PTHR11552">
    <property type="entry name" value="GLUCOSE-METHANOL-CHOLINE GMC OXIDOREDUCTASE"/>
    <property type="match status" value="1"/>
</dbReference>
<name>A0ABR3XWP3_9EURO</name>
<evidence type="ECO:0000256" key="2">
    <source>
        <dbReference type="ARBA" id="ARBA00010790"/>
    </source>
</evidence>
<evidence type="ECO:0000313" key="9">
    <source>
        <dbReference type="Proteomes" id="UP001583193"/>
    </source>
</evidence>
<evidence type="ECO:0000259" key="7">
    <source>
        <dbReference type="Pfam" id="PF05199"/>
    </source>
</evidence>
<dbReference type="Gene3D" id="3.30.560.10">
    <property type="entry name" value="Glucose Oxidase, domain 3"/>
    <property type="match status" value="1"/>
</dbReference>
<comment type="cofactor">
    <cofactor evidence="1">
        <name>FAD</name>
        <dbReference type="ChEBI" id="CHEBI:57692"/>
    </cofactor>
</comment>
<evidence type="ECO:0000256" key="3">
    <source>
        <dbReference type="ARBA" id="ARBA00022630"/>
    </source>
</evidence>